<reference evidence="1 2" key="1">
    <citation type="submission" date="2018-03" db="EMBL/GenBank/DDBJ databases">
        <title>Genomic framework for the identification of Micromonospora saelicesensis and Micromonospora noduli.</title>
        <authorList>
            <person name="Riesco R."/>
            <person name="Trujillo M.E."/>
        </authorList>
    </citation>
    <scope>NUCLEOTIDE SEQUENCE [LARGE SCALE GENOMIC DNA]</scope>
    <source>
        <strain evidence="1 2">GAR05</strain>
    </source>
</reference>
<comment type="caution">
    <text evidence="1">The sequence shown here is derived from an EMBL/GenBank/DDBJ whole genome shotgun (WGS) entry which is preliminary data.</text>
</comment>
<dbReference type="Proteomes" id="UP000249334">
    <property type="component" value="Unassembled WGS sequence"/>
</dbReference>
<name>A0ABX9CBK9_9ACTN</name>
<dbReference type="RefSeq" id="WP_146755549.1">
    <property type="nucleotide sequence ID" value="NZ_PXXW01000055.1"/>
</dbReference>
<protein>
    <submittedName>
        <fullName evidence="1">Uncharacterized protein</fullName>
    </submittedName>
</protein>
<proteinExistence type="predicted"/>
<evidence type="ECO:0000313" key="1">
    <source>
        <dbReference type="EMBL" id="RAN92657.1"/>
    </source>
</evidence>
<organism evidence="1 2">
    <name type="scientific">Micromonospora saelicesensis</name>
    <dbReference type="NCBI Taxonomy" id="285676"/>
    <lineage>
        <taxon>Bacteria</taxon>
        <taxon>Bacillati</taxon>
        <taxon>Actinomycetota</taxon>
        <taxon>Actinomycetes</taxon>
        <taxon>Micromonosporales</taxon>
        <taxon>Micromonosporaceae</taxon>
        <taxon>Micromonospora</taxon>
    </lineage>
</organism>
<gene>
    <name evidence="1" type="ORF">GAR05_06149</name>
</gene>
<accession>A0ABX9CBK9</accession>
<dbReference type="EMBL" id="PXXW01000055">
    <property type="protein sequence ID" value="RAN92657.1"/>
    <property type="molecule type" value="Genomic_DNA"/>
</dbReference>
<evidence type="ECO:0000313" key="2">
    <source>
        <dbReference type="Proteomes" id="UP000249334"/>
    </source>
</evidence>
<sequence length="185" mass="19640">MPADIVTVEEVKKQLNIPDADTSQDAELADFIASITDVIEDVVGPVVPREVTEDHDGGTDAVILRQPPALSITSVSEDGTTVDSSGYTVSLNAGVLYRTSQRWAVGRAAVQVVYQAGRAVTPASIKQAAKELVAVNFRSQQGGNYSPFDSGDIAAGAPGQVRLGFFVPNRVLQLLEPHRQGGWLP</sequence>
<keyword evidence="2" id="KW-1185">Reference proteome</keyword>